<reference evidence="1 2" key="1">
    <citation type="submission" date="2021-03" db="EMBL/GenBank/DDBJ databases">
        <title>Sequencing the genomes of 1000 actinobacteria strains.</title>
        <authorList>
            <person name="Klenk H.-P."/>
        </authorList>
    </citation>
    <scope>NUCLEOTIDE SEQUENCE [LARGE SCALE GENOMIC DNA]</scope>
    <source>
        <strain evidence="1 2">DSM 20168</strain>
    </source>
</reference>
<sequence>MSNPMRPPPAEDPSERKFQYHGVTYDVLRFNPNVNATTVFYSPFKQVSATLPILGANVCLEAKATKRAQGLVYVLANDDTGELFGIWCFAEDIVYHD</sequence>
<keyword evidence="2" id="KW-1185">Reference proteome</keyword>
<comment type="caution">
    <text evidence="1">The sequence shown here is derived from an EMBL/GenBank/DDBJ whole genome shotgun (WGS) entry which is preliminary data.</text>
</comment>
<dbReference type="Proteomes" id="UP001195422">
    <property type="component" value="Unassembled WGS sequence"/>
</dbReference>
<evidence type="ECO:0000313" key="1">
    <source>
        <dbReference type="EMBL" id="MBP2397895.1"/>
    </source>
</evidence>
<protein>
    <submittedName>
        <fullName evidence="1">Uncharacterized protein</fullName>
    </submittedName>
</protein>
<name>A0ABS4XNF7_GLUPR</name>
<dbReference type="RefSeq" id="WP_188947959.1">
    <property type="nucleotide sequence ID" value="NZ_BMPH01000005.1"/>
</dbReference>
<proteinExistence type="predicted"/>
<evidence type="ECO:0000313" key="2">
    <source>
        <dbReference type="Proteomes" id="UP001195422"/>
    </source>
</evidence>
<gene>
    <name evidence="1" type="ORF">JOF39_000976</name>
</gene>
<dbReference type="EMBL" id="JAGIOJ010000001">
    <property type="protein sequence ID" value="MBP2397895.1"/>
    <property type="molecule type" value="Genomic_DNA"/>
</dbReference>
<accession>A0ABS4XNF7</accession>
<organism evidence="1 2">
    <name type="scientific">Glutamicibacter protophormiae</name>
    <name type="common">Brevibacterium protophormiae</name>
    <dbReference type="NCBI Taxonomy" id="37930"/>
    <lineage>
        <taxon>Bacteria</taxon>
        <taxon>Bacillati</taxon>
        <taxon>Actinomycetota</taxon>
        <taxon>Actinomycetes</taxon>
        <taxon>Micrococcales</taxon>
        <taxon>Micrococcaceae</taxon>
        <taxon>Glutamicibacter</taxon>
    </lineage>
</organism>